<feature type="transmembrane region" description="Helical" evidence="7">
    <location>
        <begin position="47"/>
        <end position="66"/>
    </location>
</feature>
<keyword evidence="3 9" id="KW-0808">Transferase</keyword>
<dbReference type="EMBL" id="JBDXSU010000002">
    <property type="protein sequence ID" value="MFB5189215.1"/>
    <property type="molecule type" value="Genomic_DNA"/>
</dbReference>
<evidence type="ECO:0000313" key="10">
    <source>
        <dbReference type="Proteomes" id="UP001579974"/>
    </source>
</evidence>
<feature type="transmembrane region" description="Helical" evidence="7">
    <location>
        <begin position="86"/>
        <end position="104"/>
    </location>
</feature>
<evidence type="ECO:0000256" key="3">
    <source>
        <dbReference type="ARBA" id="ARBA00022679"/>
    </source>
</evidence>
<evidence type="ECO:0000256" key="5">
    <source>
        <dbReference type="ARBA" id="ARBA00022989"/>
    </source>
</evidence>
<keyword evidence="5 7" id="KW-1133">Transmembrane helix</keyword>
<keyword evidence="4 7" id="KW-0812">Transmembrane</keyword>
<evidence type="ECO:0000256" key="1">
    <source>
        <dbReference type="ARBA" id="ARBA00004141"/>
    </source>
</evidence>
<evidence type="ECO:0000256" key="7">
    <source>
        <dbReference type="SAM" id="Phobius"/>
    </source>
</evidence>
<feature type="transmembrane region" description="Helical" evidence="7">
    <location>
        <begin position="110"/>
        <end position="136"/>
    </location>
</feature>
<keyword evidence="10" id="KW-1185">Reference proteome</keyword>
<dbReference type="GO" id="GO:0016740">
    <property type="term" value="F:transferase activity"/>
    <property type="evidence" value="ECO:0007669"/>
    <property type="project" value="UniProtKB-KW"/>
</dbReference>
<dbReference type="EC" id="2.7.8.-" evidence="9"/>
<name>A0ABV5AAD5_9BACL</name>
<accession>A0ABV5AAD5</accession>
<evidence type="ECO:0000256" key="2">
    <source>
        <dbReference type="ARBA" id="ARBA00006464"/>
    </source>
</evidence>
<evidence type="ECO:0000256" key="6">
    <source>
        <dbReference type="ARBA" id="ARBA00023136"/>
    </source>
</evidence>
<reference evidence="9 10" key="1">
    <citation type="journal article" date="2024" name="Int. J. Mol. Sci.">
        <title>Exploration of Alicyclobacillus spp. Genome in Search of Antibiotic Resistance.</title>
        <authorList>
            <person name="Bucka-Kolendo J."/>
            <person name="Kiousi D.E."/>
            <person name="Dekowska A."/>
            <person name="Mikolajczuk-Szczyrba A."/>
            <person name="Karadedos D.M."/>
            <person name="Michael P."/>
            <person name="Galanis A."/>
            <person name="Sokolowska B."/>
        </authorList>
    </citation>
    <scope>NUCLEOTIDE SEQUENCE [LARGE SCALE GENOMIC DNA]</scope>
    <source>
        <strain evidence="9 10">KKP 3000</strain>
    </source>
</reference>
<keyword evidence="6 7" id="KW-0472">Membrane</keyword>
<evidence type="ECO:0000256" key="4">
    <source>
        <dbReference type="ARBA" id="ARBA00022692"/>
    </source>
</evidence>
<dbReference type="PANTHER" id="PTHR30576:SF10">
    <property type="entry name" value="SLL5057 PROTEIN"/>
    <property type="match status" value="1"/>
</dbReference>
<dbReference type="Proteomes" id="UP001579974">
    <property type="component" value="Unassembled WGS sequence"/>
</dbReference>
<dbReference type="Pfam" id="PF02397">
    <property type="entry name" value="Bac_transf"/>
    <property type="match status" value="1"/>
</dbReference>
<protein>
    <submittedName>
        <fullName evidence="9">Sugar transferase</fullName>
        <ecNumber evidence="9">2.7.8.-</ecNumber>
    </submittedName>
</protein>
<dbReference type="PANTHER" id="PTHR30576">
    <property type="entry name" value="COLANIC BIOSYNTHESIS UDP-GLUCOSE LIPID CARRIER TRANSFERASE"/>
    <property type="match status" value="1"/>
</dbReference>
<dbReference type="Pfam" id="PF13727">
    <property type="entry name" value="CoA_binding_3"/>
    <property type="match status" value="1"/>
</dbReference>
<evidence type="ECO:0000313" key="9">
    <source>
        <dbReference type="EMBL" id="MFB5189215.1"/>
    </source>
</evidence>
<organism evidence="9 10">
    <name type="scientific">Alicyclobacillus fastidiosus</name>
    <dbReference type="NCBI Taxonomy" id="392011"/>
    <lineage>
        <taxon>Bacteria</taxon>
        <taxon>Bacillati</taxon>
        <taxon>Bacillota</taxon>
        <taxon>Bacilli</taxon>
        <taxon>Bacillales</taxon>
        <taxon>Alicyclobacillaceae</taxon>
        <taxon>Alicyclobacillus</taxon>
    </lineage>
</organism>
<feature type="domain" description="Bacterial sugar transferase" evidence="8">
    <location>
        <begin position="272"/>
        <end position="460"/>
    </location>
</feature>
<comment type="subcellular location">
    <subcellularLocation>
        <location evidence="1">Membrane</location>
        <topology evidence="1">Multi-pass membrane protein</topology>
    </subcellularLocation>
</comment>
<dbReference type="NCBIfam" id="TIGR03025">
    <property type="entry name" value="EPS_sugtrans"/>
    <property type="match status" value="1"/>
</dbReference>
<comment type="caution">
    <text evidence="9">The sequence shown here is derived from an EMBL/GenBank/DDBJ whole genome shotgun (WGS) entry which is preliminary data.</text>
</comment>
<feature type="transmembrane region" description="Helical" evidence="7">
    <location>
        <begin position="12"/>
        <end position="35"/>
    </location>
</feature>
<dbReference type="RefSeq" id="WP_275472641.1">
    <property type="nucleotide sequence ID" value="NZ_CP162940.1"/>
</dbReference>
<evidence type="ECO:0000259" key="8">
    <source>
        <dbReference type="Pfam" id="PF02397"/>
    </source>
</evidence>
<feature type="transmembrane region" description="Helical" evidence="7">
    <location>
        <begin position="277"/>
        <end position="298"/>
    </location>
</feature>
<dbReference type="InterPro" id="IPR017475">
    <property type="entry name" value="EPS_sugar_tfrase"/>
</dbReference>
<dbReference type="InterPro" id="IPR003362">
    <property type="entry name" value="Bact_transf"/>
</dbReference>
<sequence length="465" mass="52713">MQHLSRNAKTISFVVDLVTIVAVFFLTSSVAGAIAGHQISLLGSRRYIETEILCFTAWSLALALLAEYPSRRTPGMFRDLEVVVKLNVLAVFLFLCTSFVIKAVDVSRIFMGTYVCLVIVSMFFNRYIVRFVLYLLRRSGWDLRSRILVGTNENVIRYLNEVAGDRKLGLRVTGYIGREINRSLPIPYLGSIEEMGEILSRYTPDGVVIALRITDPNLEHVIRACEEQGVSMELLLDGLSTQIANSSIYHGPTISSLLLSSIPHTPISLFLKRVTDVVVSLLAICLLSPIMIVVALAIKLEDGGPVFFRQQRVGLRNLPFAMYKFRSMRVDAEALKERILHLNEMSGPVFKLHNDPRVTKVGAFIRRTSIDEIPQFFNVLVGNMSLVGPRPPLPSEVNEYEHVYRRRLSVRPGMTCLWQISGRNEIDFEQWMSLDLRYIDNWSYLQDWKILAMTIPAVLKRNGAR</sequence>
<proteinExistence type="inferred from homology"/>
<comment type="similarity">
    <text evidence="2">Belongs to the bacterial sugar transferase family.</text>
</comment>
<gene>
    <name evidence="9" type="ORF">KKP3000_002214</name>
</gene>